<organism evidence="1 2">
    <name type="scientific">Arachis hypogaea</name>
    <name type="common">Peanut</name>
    <dbReference type="NCBI Taxonomy" id="3818"/>
    <lineage>
        <taxon>Eukaryota</taxon>
        <taxon>Viridiplantae</taxon>
        <taxon>Streptophyta</taxon>
        <taxon>Embryophyta</taxon>
        <taxon>Tracheophyta</taxon>
        <taxon>Spermatophyta</taxon>
        <taxon>Magnoliopsida</taxon>
        <taxon>eudicotyledons</taxon>
        <taxon>Gunneridae</taxon>
        <taxon>Pentapetalae</taxon>
        <taxon>rosids</taxon>
        <taxon>fabids</taxon>
        <taxon>Fabales</taxon>
        <taxon>Fabaceae</taxon>
        <taxon>Papilionoideae</taxon>
        <taxon>50 kb inversion clade</taxon>
        <taxon>dalbergioids sensu lato</taxon>
        <taxon>Dalbergieae</taxon>
        <taxon>Pterocarpus clade</taxon>
        <taxon>Arachis</taxon>
    </lineage>
</organism>
<sequence length="170" mass="19260">MSFILWRFQPAIISHIYKSPIPTLVSETLVAEDACVHYCFHCVAISNPIAFPDDLLRRHLLLRRRSPPGWWSGGFGYGLSSIPAGEIQLDANCSIDLNLDFNRVLRCRNLQPVTEEKGKEVSRVQMWDITHKIDGSYVNEKAKEIAEKIEAYSSQQAVESTVNSPLMLLE</sequence>
<dbReference type="EMBL" id="SDMP01000008">
    <property type="protein sequence ID" value="RYR41743.1"/>
    <property type="molecule type" value="Genomic_DNA"/>
</dbReference>
<dbReference type="Proteomes" id="UP000289738">
    <property type="component" value="Chromosome A08"/>
</dbReference>
<accession>A0A445BSR8</accession>
<keyword evidence="2" id="KW-1185">Reference proteome</keyword>
<evidence type="ECO:0000313" key="1">
    <source>
        <dbReference type="EMBL" id="RYR41743.1"/>
    </source>
</evidence>
<proteinExistence type="predicted"/>
<protein>
    <submittedName>
        <fullName evidence="1">Uncharacterized protein</fullName>
    </submittedName>
</protein>
<name>A0A445BSR8_ARAHY</name>
<evidence type="ECO:0000313" key="2">
    <source>
        <dbReference type="Proteomes" id="UP000289738"/>
    </source>
</evidence>
<dbReference type="AlphaFoldDB" id="A0A445BSR8"/>
<reference evidence="1 2" key="1">
    <citation type="submission" date="2019-01" db="EMBL/GenBank/DDBJ databases">
        <title>Sequencing of cultivated peanut Arachis hypogaea provides insights into genome evolution and oil improvement.</title>
        <authorList>
            <person name="Chen X."/>
        </authorList>
    </citation>
    <scope>NUCLEOTIDE SEQUENCE [LARGE SCALE GENOMIC DNA]</scope>
    <source>
        <strain evidence="2">cv. Fuhuasheng</strain>
        <tissue evidence="1">Leaves</tissue>
    </source>
</reference>
<gene>
    <name evidence="1" type="ORF">Ahy_A08g038160</name>
</gene>
<comment type="caution">
    <text evidence="1">The sequence shown here is derived from an EMBL/GenBank/DDBJ whole genome shotgun (WGS) entry which is preliminary data.</text>
</comment>